<evidence type="ECO:0000256" key="6">
    <source>
        <dbReference type="ARBA" id="ARBA00024195"/>
    </source>
</evidence>
<evidence type="ECO:0000313" key="11">
    <source>
        <dbReference type="Proteomes" id="UP000069940"/>
    </source>
</evidence>
<keyword evidence="1 7" id="KW-0645">Protease</keyword>
<evidence type="ECO:0000256" key="1">
    <source>
        <dbReference type="ARBA" id="ARBA00022670"/>
    </source>
</evidence>
<dbReference type="SUPFAM" id="SSF50494">
    <property type="entry name" value="Trypsin-like serine proteases"/>
    <property type="match status" value="1"/>
</dbReference>
<keyword evidence="4 7" id="KW-0720">Serine protease</keyword>
<keyword evidence="2" id="KW-0222">Digestion</keyword>
<dbReference type="PROSITE" id="PS00135">
    <property type="entry name" value="TRYPSIN_SER"/>
    <property type="match status" value="1"/>
</dbReference>
<dbReference type="InterPro" id="IPR001314">
    <property type="entry name" value="Peptidase_S1A"/>
</dbReference>
<evidence type="ECO:0000256" key="8">
    <source>
        <dbReference type="SAM" id="SignalP"/>
    </source>
</evidence>
<evidence type="ECO:0000313" key="10">
    <source>
        <dbReference type="EnsemblMetazoa" id="AALFPA23_014608.P21222"/>
    </source>
</evidence>
<dbReference type="Pfam" id="PF00089">
    <property type="entry name" value="Trypsin"/>
    <property type="match status" value="1"/>
</dbReference>
<evidence type="ECO:0000256" key="7">
    <source>
        <dbReference type="RuleBase" id="RU363034"/>
    </source>
</evidence>
<keyword evidence="11" id="KW-1185">Reference proteome</keyword>
<evidence type="ECO:0000256" key="5">
    <source>
        <dbReference type="ARBA" id="ARBA00023157"/>
    </source>
</evidence>
<dbReference type="EnsemblMetazoa" id="AALFPA23_014608.R21222">
    <property type="protein sequence ID" value="AALFPA23_014608.P21222"/>
    <property type="gene ID" value="AALFPA23_014608"/>
</dbReference>
<dbReference type="InterPro" id="IPR050430">
    <property type="entry name" value="Peptidase_S1"/>
</dbReference>
<dbReference type="PRINTS" id="PR00722">
    <property type="entry name" value="CHYMOTRYPSIN"/>
</dbReference>
<protein>
    <recommendedName>
        <fullName evidence="9">Peptidase S1 domain-containing protein</fullName>
    </recommendedName>
</protein>
<sequence>MFRYLLIVSIACSALADESLSGRIVGGLQAGGGQFPFQASLRNLRNVHTCGAVIIGDRWLLTAAHCTIGRQAYELRAVLGSIDRTNGGESYNFAQIIEHPDFNEVTLENDIALLQTAYKIEMSSMVQPIRMGDSLVSEAAIGTICGWGSTSYGSTASIMLQYMEVRTLNNDECRLRHGWLNRSKVHDSCICTYSKVGQGTCMGDSGSALIVNGALEGLVSWGVPCAAGMPDVYTRVASHRAWVLRTTGL</sequence>
<organism evidence="10 11">
    <name type="scientific">Aedes albopictus</name>
    <name type="common">Asian tiger mosquito</name>
    <name type="synonym">Stegomyia albopicta</name>
    <dbReference type="NCBI Taxonomy" id="7160"/>
    <lineage>
        <taxon>Eukaryota</taxon>
        <taxon>Metazoa</taxon>
        <taxon>Ecdysozoa</taxon>
        <taxon>Arthropoda</taxon>
        <taxon>Hexapoda</taxon>
        <taxon>Insecta</taxon>
        <taxon>Pterygota</taxon>
        <taxon>Neoptera</taxon>
        <taxon>Endopterygota</taxon>
        <taxon>Diptera</taxon>
        <taxon>Nematocera</taxon>
        <taxon>Culicoidea</taxon>
        <taxon>Culicidae</taxon>
        <taxon>Culicinae</taxon>
        <taxon>Aedini</taxon>
        <taxon>Aedes</taxon>
        <taxon>Stegomyia</taxon>
    </lineage>
</organism>
<keyword evidence="8" id="KW-0732">Signal</keyword>
<dbReference type="InterPro" id="IPR033116">
    <property type="entry name" value="TRYPSIN_SER"/>
</dbReference>
<dbReference type="InterPro" id="IPR043504">
    <property type="entry name" value="Peptidase_S1_PA_chymotrypsin"/>
</dbReference>
<accession>A0ABM1Z362</accession>
<comment type="similarity">
    <text evidence="6">Belongs to the peptidase S1 family. CLIP subfamily.</text>
</comment>
<dbReference type="PANTHER" id="PTHR24276">
    <property type="entry name" value="POLYSERASE-RELATED"/>
    <property type="match status" value="1"/>
</dbReference>
<dbReference type="Proteomes" id="UP000069940">
    <property type="component" value="Unassembled WGS sequence"/>
</dbReference>
<evidence type="ECO:0000256" key="3">
    <source>
        <dbReference type="ARBA" id="ARBA00022801"/>
    </source>
</evidence>
<proteinExistence type="inferred from homology"/>
<dbReference type="GeneID" id="109418812"/>
<dbReference type="InterPro" id="IPR001254">
    <property type="entry name" value="Trypsin_dom"/>
</dbReference>
<dbReference type="InterPro" id="IPR018114">
    <property type="entry name" value="TRYPSIN_HIS"/>
</dbReference>
<evidence type="ECO:0000256" key="2">
    <source>
        <dbReference type="ARBA" id="ARBA00022757"/>
    </source>
</evidence>
<feature type="domain" description="Peptidase S1" evidence="9">
    <location>
        <begin position="24"/>
        <end position="248"/>
    </location>
</feature>
<evidence type="ECO:0000259" key="9">
    <source>
        <dbReference type="PROSITE" id="PS50240"/>
    </source>
</evidence>
<dbReference type="Gene3D" id="2.40.10.10">
    <property type="entry name" value="Trypsin-like serine proteases"/>
    <property type="match status" value="2"/>
</dbReference>
<dbReference type="InterPro" id="IPR009003">
    <property type="entry name" value="Peptidase_S1_PA"/>
</dbReference>
<reference evidence="11" key="1">
    <citation type="journal article" date="2015" name="Proc. Natl. Acad. Sci. U.S.A.">
        <title>Genome sequence of the Asian Tiger mosquito, Aedes albopictus, reveals insights into its biology, genetics, and evolution.</title>
        <authorList>
            <person name="Chen X.G."/>
            <person name="Jiang X."/>
            <person name="Gu J."/>
            <person name="Xu M."/>
            <person name="Wu Y."/>
            <person name="Deng Y."/>
            <person name="Zhang C."/>
            <person name="Bonizzoni M."/>
            <person name="Dermauw W."/>
            <person name="Vontas J."/>
            <person name="Armbruster P."/>
            <person name="Huang X."/>
            <person name="Yang Y."/>
            <person name="Zhang H."/>
            <person name="He W."/>
            <person name="Peng H."/>
            <person name="Liu Y."/>
            <person name="Wu K."/>
            <person name="Chen J."/>
            <person name="Lirakis M."/>
            <person name="Topalis P."/>
            <person name="Van Leeuwen T."/>
            <person name="Hall A.B."/>
            <person name="Jiang X."/>
            <person name="Thorpe C."/>
            <person name="Mueller R.L."/>
            <person name="Sun C."/>
            <person name="Waterhouse R.M."/>
            <person name="Yan G."/>
            <person name="Tu Z.J."/>
            <person name="Fang X."/>
            <person name="James A.A."/>
        </authorList>
    </citation>
    <scope>NUCLEOTIDE SEQUENCE [LARGE SCALE GENOMIC DNA]</scope>
    <source>
        <strain evidence="11">Foshan</strain>
    </source>
</reference>
<dbReference type="CDD" id="cd00190">
    <property type="entry name" value="Tryp_SPc"/>
    <property type="match status" value="1"/>
</dbReference>
<reference evidence="10" key="2">
    <citation type="submission" date="2025-05" db="UniProtKB">
        <authorList>
            <consortium name="EnsemblMetazoa"/>
        </authorList>
    </citation>
    <scope>IDENTIFICATION</scope>
    <source>
        <strain evidence="10">Foshan</strain>
    </source>
</reference>
<feature type="signal peptide" evidence="8">
    <location>
        <begin position="1"/>
        <end position="16"/>
    </location>
</feature>
<dbReference type="PROSITE" id="PS50240">
    <property type="entry name" value="TRYPSIN_DOM"/>
    <property type="match status" value="1"/>
</dbReference>
<name>A0ABM1Z362_AEDAL</name>
<evidence type="ECO:0000256" key="4">
    <source>
        <dbReference type="ARBA" id="ARBA00022825"/>
    </source>
</evidence>
<dbReference type="RefSeq" id="XP_019548588.3">
    <property type="nucleotide sequence ID" value="XM_019693043.3"/>
</dbReference>
<dbReference type="SMART" id="SM00020">
    <property type="entry name" value="Tryp_SPc"/>
    <property type="match status" value="1"/>
</dbReference>
<dbReference type="PROSITE" id="PS00134">
    <property type="entry name" value="TRYPSIN_HIS"/>
    <property type="match status" value="1"/>
</dbReference>
<dbReference type="PANTHER" id="PTHR24276:SF91">
    <property type="entry name" value="AT26814P-RELATED"/>
    <property type="match status" value="1"/>
</dbReference>
<keyword evidence="5" id="KW-1015">Disulfide bond</keyword>
<keyword evidence="3 7" id="KW-0378">Hydrolase</keyword>
<feature type="chain" id="PRO_5045076854" description="Peptidase S1 domain-containing protein" evidence="8">
    <location>
        <begin position="17"/>
        <end position="249"/>
    </location>
</feature>